<reference evidence="1" key="1">
    <citation type="journal article" date="2014" name="Front. Microbiol.">
        <title>High frequency of phylogenetically diverse reductive dehalogenase-homologous genes in deep subseafloor sedimentary metagenomes.</title>
        <authorList>
            <person name="Kawai M."/>
            <person name="Futagami T."/>
            <person name="Toyoda A."/>
            <person name="Takaki Y."/>
            <person name="Nishi S."/>
            <person name="Hori S."/>
            <person name="Arai W."/>
            <person name="Tsubouchi T."/>
            <person name="Morono Y."/>
            <person name="Uchiyama I."/>
            <person name="Ito T."/>
            <person name="Fujiyama A."/>
            <person name="Inagaki F."/>
            <person name="Takami H."/>
        </authorList>
    </citation>
    <scope>NUCLEOTIDE SEQUENCE</scope>
    <source>
        <strain evidence="1">Expedition CK06-06</strain>
    </source>
</reference>
<organism evidence="1">
    <name type="scientific">marine sediment metagenome</name>
    <dbReference type="NCBI Taxonomy" id="412755"/>
    <lineage>
        <taxon>unclassified sequences</taxon>
        <taxon>metagenomes</taxon>
        <taxon>ecological metagenomes</taxon>
    </lineage>
</organism>
<protein>
    <submittedName>
        <fullName evidence="1">Uncharacterized protein</fullName>
    </submittedName>
</protein>
<dbReference type="EMBL" id="BARU01021610">
    <property type="protein sequence ID" value="GAH48136.1"/>
    <property type="molecule type" value="Genomic_DNA"/>
</dbReference>
<feature type="non-terminal residue" evidence="1">
    <location>
        <position position="171"/>
    </location>
</feature>
<gene>
    <name evidence="1" type="ORF">S03H2_35349</name>
</gene>
<comment type="caution">
    <text evidence="1">The sequence shown here is derived from an EMBL/GenBank/DDBJ whole genome shotgun (WGS) entry which is preliminary data.</text>
</comment>
<sequence length="171" mass="17618">MASYLFSRSRRADTRSHLSGIAITLPPTYSRRPLQKVLGQGANVNASNPLEVHDPKVGSLISYEGTTTADGAGDGSTLIDSVLATKANYNGNLVIITSGAYAGQGSDIDGATTGGTVRAHTAFDGQILRGTTFVIVALRLTPAEVAALTVLVNAIKVSTDKMAGETPITGT</sequence>
<evidence type="ECO:0000313" key="1">
    <source>
        <dbReference type="EMBL" id="GAH48136.1"/>
    </source>
</evidence>
<proteinExistence type="predicted"/>
<dbReference type="AlphaFoldDB" id="X1FR36"/>
<accession>X1FR36</accession>
<name>X1FR36_9ZZZZ</name>